<organism evidence="2 3">
    <name type="scientific">Streblomastix strix</name>
    <dbReference type="NCBI Taxonomy" id="222440"/>
    <lineage>
        <taxon>Eukaryota</taxon>
        <taxon>Metamonada</taxon>
        <taxon>Preaxostyla</taxon>
        <taxon>Oxymonadida</taxon>
        <taxon>Streblomastigidae</taxon>
        <taxon>Streblomastix</taxon>
    </lineage>
</organism>
<dbReference type="AlphaFoldDB" id="A0A5J4UM81"/>
<reference evidence="2 3" key="1">
    <citation type="submission" date="2019-03" db="EMBL/GenBank/DDBJ databases">
        <title>Single cell metagenomics reveals metabolic interactions within the superorganism composed of flagellate Streblomastix strix and complex community of Bacteroidetes bacteria on its surface.</title>
        <authorList>
            <person name="Treitli S.C."/>
            <person name="Kolisko M."/>
            <person name="Husnik F."/>
            <person name="Keeling P."/>
            <person name="Hampl V."/>
        </authorList>
    </citation>
    <scope>NUCLEOTIDE SEQUENCE [LARGE SCALE GENOMIC DNA]</scope>
    <source>
        <strain evidence="2">ST1C</strain>
    </source>
</reference>
<evidence type="ECO:0000313" key="2">
    <source>
        <dbReference type="EMBL" id="KAA6371161.1"/>
    </source>
</evidence>
<dbReference type="Proteomes" id="UP000324800">
    <property type="component" value="Unassembled WGS sequence"/>
</dbReference>
<gene>
    <name evidence="2" type="ORF">EZS28_033312</name>
</gene>
<comment type="caution">
    <text evidence="2">The sequence shown here is derived from an EMBL/GenBank/DDBJ whole genome shotgun (WGS) entry which is preliminary data.</text>
</comment>
<evidence type="ECO:0000313" key="3">
    <source>
        <dbReference type="Proteomes" id="UP000324800"/>
    </source>
</evidence>
<proteinExistence type="predicted"/>
<accession>A0A5J4UM81</accession>
<evidence type="ECO:0000256" key="1">
    <source>
        <dbReference type="SAM" id="MobiDB-lite"/>
    </source>
</evidence>
<feature type="compositionally biased region" description="Basic and acidic residues" evidence="1">
    <location>
        <begin position="163"/>
        <end position="183"/>
    </location>
</feature>
<dbReference type="EMBL" id="SNRW01014722">
    <property type="protein sequence ID" value="KAA6371161.1"/>
    <property type="molecule type" value="Genomic_DNA"/>
</dbReference>
<sequence length="262" mass="30177">MHLKQRVKAGVGIEMTETEKKDENLVKDASPYFTVNSIAALSWLAECNDNHDLILNNNFEAAIVSIILNEKNSTSNIIIYTLQLVNSIVQSGSPTTKSSMKQFEEKKFLDRISHFVNEGKEVVMMNESERKKNNNSQKELIGKIALDVQVALLVMKNKKREQISQKLRERGSQKEQKVDDSKRWRNMMGMSRSRRVGIENIEVNNSLLYSGFMKEEFEQGEEYGSATQQITVGYEDQEDEEEEEDEFSIESQEEKMDEDEVD</sequence>
<feature type="region of interest" description="Disordered" evidence="1">
    <location>
        <begin position="218"/>
        <end position="262"/>
    </location>
</feature>
<feature type="region of interest" description="Disordered" evidence="1">
    <location>
        <begin position="163"/>
        <end position="187"/>
    </location>
</feature>
<feature type="compositionally biased region" description="Acidic residues" evidence="1">
    <location>
        <begin position="235"/>
        <end position="248"/>
    </location>
</feature>
<name>A0A5J4UM81_9EUKA</name>
<protein>
    <submittedName>
        <fullName evidence="2">Uncharacterized protein</fullName>
    </submittedName>
</protein>